<evidence type="ECO:0008006" key="3">
    <source>
        <dbReference type="Google" id="ProtNLM"/>
    </source>
</evidence>
<reference evidence="1 2" key="1">
    <citation type="submission" date="2016-09" db="EMBL/GenBank/DDBJ databases">
        <title>Complete genome sequence of Deltia acidovorans CM13 isolated from murine proximal colonic tissue.</title>
        <authorList>
            <person name="Saffarian A."/>
        </authorList>
    </citation>
    <scope>NUCLEOTIDE SEQUENCE [LARGE SCALE GENOMIC DNA]</scope>
    <source>
        <strain evidence="1 2">CM13</strain>
    </source>
</reference>
<evidence type="ECO:0000313" key="2">
    <source>
        <dbReference type="Proteomes" id="UP000095607"/>
    </source>
</evidence>
<proteinExistence type="predicted"/>
<sequence>MLDLDRDLREVFYGDDFALTFSIERQGAVVGSATGILGVIDEEALDGRVIAADRTLRLPSIINLRERDVLIAQADEPTIGVRVGDRLRVLAMPRRVNDGSEMEALLGSARP</sequence>
<gene>
    <name evidence="1" type="ORF">BI380_11035</name>
</gene>
<protein>
    <recommendedName>
        <fullName evidence="3">RCK C-terminal domain-containing protein</fullName>
    </recommendedName>
</protein>
<keyword evidence="2" id="KW-1185">Reference proteome</keyword>
<accession>A0ABM6E355</accession>
<evidence type="ECO:0000313" key="1">
    <source>
        <dbReference type="EMBL" id="AOV01852.1"/>
    </source>
</evidence>
<dbReference type="Proteomes" id="UP000095607">
    <property type="component" value="Chromosome"/>
</dbReference>
<organism evidence="1 2">
    <name type="scientific">Delftia tsuruhatensis</name>
    <dbReference type="NCBI Taxonomy" id="180282"/>
    <lineage>
        <taxon>Bacteria</taxon>
        <taxon>Pseudomonadati</taxon>
        <taxon>Pseudomonadota</taxon>
        <taxon>Betaproteobacteria</taxon>
        <taxon>Burkholderiales</taxon>
        <taxon>Comamonadaceae</taxon>
        <taxon>Delftia</taxon>
    </lineage>
</organism>
<dbReference type="RefSeq" id="WP_046240449.1">
    <property type="nucleotide sequence ID" value="NZ_CBCSDN010000019.1"/>
</dbReference>
<dbReference type="EMBL" id="CP017420">
    <property type="protein sequence ID" value="AOV01852.1"/>
    <property type="molecule type" value="Genomic_DNA"/>
</dbReference>
<name>A0ABM6E355_9BURK</name>